<dbReference type="Pfam" id="PF11443">
    <property type="entry name" value="DUF2828"/>
    <property type="match status" value="1"/>
</dbReference>
<dbReference type="EMBL" id="JAMRYU010000018">
    <property type="protein sequence ID" value="MDC4241687.1"/>
    <property type="molecule type" value="Genomic_DNA"/>
</dbReference>
<dbReference type="InterPro" id="IPR011205">
    <property type="entry name" value="UCP015417_vWA"/>
</dbReference>
<evidence type="ECO:0000259" key="2">
    <source>
        <dbReference type="Pfam" id="PF25043"/>
    </source>
</evidence>
<name>A0A9X4B2F1_9CLOT</name>
<evidence type="ECO:0000259" key="1">
    <source>
        <dbReference type="Pfam" id="PF11443"/>
    </source>
</evidence>
<dbReference type="AlphaFoldDB" id="A0A9X4B2F1"/>
<dbReference type="PANTHER" id="PTHR31373">
    <property type="entry name" value="OS06G0652100 PROTEIN"/>
    <property type="match status" value="1"/>
</dbReference>
<dbReference type="InterPro" id="IPR058580">
    <property type="entry name" value="DUF2828"/>
</dbReference>
<protein>
    <submittedName>
        <fullName evidence="3">DUF2828 domain-containing protein</fullName>
    </submittedName>
</protein>
<dbReference type="RefSeq" id="WP_272470602.1">
    <property type="nucleotide sequence ID" value="NZ_JAMRYU010000018.1"/>
</dbReference>
<gene>
    <name evidence="3" type="ORF">NE398_16245</name>
</gene>
<dbReference type="InterPro" id="IPR056690">
    <property type="entry name" value="DUF7788"/>
</dbReference>
<sequence>MSSVLSRIREELYKVSEIDIDEEEVSINVIEEFIDNIEYFRNASEEEIIESFRRIFYSGTKYSIKLLFFVRDKINGLGERRVFRVILKYLGKEHPNYIENNLALIPKYGRWDDLYSLFDTKLEDNVIDLFKNQLQIDVNSNNPSTLAKWLKSENTSSKESKRLANKTRRLLRYSPKEYRRLLSSLRKKIDIVETNISRRDYSKINYNNLTKLNIKKYQKAFLRNDKVSYEKFKLQNNKNAFIFKSLEKMISTIRNNLNNYNRNSIEDMYSKNLEYLIDITIKDINSFEDTLIINGIEGEFTKDQNRYFDVLIATILLYNKLNSNSFKNYYMSFKKNSKFNKLTGGNYIEDIEIISKNNINYNIDLNSALDLLLFTSIKKNLKPEAIPKSIMFIYNKDENINFIDFKDINEKWINSGFEVPKIKFWDLNDLSPKFSIKYKDGVTIIKGYNNSMWKYLLECKEMSHSNIIIDKFNNIEYKDLII</sequence>
<proteinExistence type="predicted"/>
<evidence type="ECO:0000313" key="3">
    <source>
        <dbReference type="EMBL" id="MDC4241687.1"/>
    </source>
</evidence>
<accession>A0A9X4B2F1</accession>
<feature type="domain" description="DUF2828" evidence="1">
    <location>
        <begin position="143"/>
        <end position="232"/>
    </location>
</feature>
<keyword evidence="4" id="KW-1185">Reference proteome</keyword>
<evidence type="ECO:0000313" key="4">
    <source>
        <dbReference type="Proteomes" id="UP001141183"/>
    </source>
</evidence>
<dbReference type="Proteomes" id="UP001141183">
    <property type="component" value="Unassembled WGS sequence"/>
</dbReference>
<comment type="caution">
    <text evidence="3">The sequence shown here is derived from an EMBL/GenBank/DDBJ whole genome shotgun (WGS) entry which is preliminary data.</text>
</comment>
<feature type="domain" description="DUF7788" evidence="2">
    <location>
        <begin position="301"/>
        <end position="465"/>
    </location>
</feature>
<organism evidence="3 4">
    <name type="scientific">Clostridium tertium</name>
    <dbReference type="NCBI Taxonomy" id="1559"/>
    <lineage>
        <taxon>Bacteria</taxon>
        <taxon>Bacillati</taxon>
        <taxon>Bacillota</taxon>
        <taxon>Clostridia</taxon>
        <taxon>Eubacteriales</taxon>
        <taxon>Clostridiaceae</taxon>
        <taxon>Clostridium</taxon>
    </lineage>
</organism>
<reference evidence="3" key="1">
    <citation type="submission" date="2022-05" db="EMBL/GenBank/DDBJ databases">
        <title>Draft genome sequence of Clostridium tertium strain CP3 isolated from Peru.</title>
        <authorList>
            <person name="Hurtado R."/>
            <person name="Lima L."/>
            <person name="Sousa T."/>
            <person name="Jaiswal A.K."/>
            <person name="Tiwari S."/>
            <person name="Maturrano L."/>
            <person name="Brenig B."/>
            <person name="Azevedo V."/>
        </authorList>
    </citation>
    <scope>NUCLEOTIDE SEQUENCE</scope>
    <source>
        <strain evidence="3">CP3</strain>
    </source>
</reference>
<dbReference type="PANTHER" id="PTHR31373:SF27">
    <property type="entry name" value="TROVE DOMAIN-CONTAINING PROTEIN"/>
    <property type="match status" value="1"/>
</dbReference>
<dbReference type="Pfam" id="PF25043">
    <property type="entry name" value="DUF7788"/>
    <property type="match status" value="1"/>
</dbReference>